<evidence type="ECO:0000313" key="2">
    <source>
        <dbReference type="EMBL" id="MBC6491529.1"/>
    </source>
</evidence>
<evidence type="ECO:0000313" key="3">
    <source>
        <dbReference type="Proteomes" id="UP000765802"/>
    </source>
</evidence>
<dbReference type="EMBL" id="MBUA01000012">
    <property type="protein sequence ID" value="MBC6491529.1"/>
    <property type="molecule type" value="Genomic_DNA"/>
</dbReference>
<keyword evidence="3" id="KW-1185">Reference proteome</keyword>
<sequence length="77" mass="8436">MYILYSLAATLVCMIIYRTAHRSIDSMVAGIERPWLKRSLGFTLKTLALLTTVSVALLSIFVFAMLANGKKGNNKGA</sequence>
<reference evidence="2 3" key="1">
    <citation type="submission" date="2016-07" db="EMBL/GenBank/DDBJ databases">
        <title>Genome analysis of Flavihumibacter stibioxidans YS-17.</title>
        <authorList>
            <person name="Shi K."/>
            <person name="Han Y."/>
            <person name="Wang G."/>
        </authorList>
    </citation>
    <scope>NUCLEOTIDE SEQUENCE [LARGE SCALE GENOMIC DNA]</scope>
    <source>
        <strain evidence="2 3">YS-17</strain>
    </source>
</reference>
<keyword evidence="1" id="KW-1133">Transmembrane helix</keyword>
<dbReference type="RefSeq" id="WP_187256808.1">
    <property type="nucleotide sequence ID" value="NZ_JBHULF010000014.1"/>
</dbReference>
<gene>
    <name evidence="2" type="ORF">BC349_10820</name>
</gene>
<feature type="transmembrane region" description="Helical" evidence="1">
    <location>
        <begin position="46"/>
        <end position="67"/>
    </location>
</feature>
<name>A0ABR7MAJ7_9BACT</name>
<keyword evidence="1" id="KW-0472">Membrane</keyword>
<accession>A0ABR7MAJ7</accession>
<proteinExistence type="predicted"/>
<keyword evidence="1" id="KW-0812">Transmembrane</keyword>
<organism evidence="2 3">
    <name type="scientific">Flavihumibacter stibioxidans</name>
    <dbReference type="NCBI Taxonomy" id="1834163"/>
    <lineage>
        <taxon>Bacteria</taxon>
        <taxon>Pseudomonadati</taxon>
        <taxon>Bacteroidota</taxon>
        <taxon>Chitinophagia</taxon>
        <taxon>Chitinophagales</taxon>
        <taxon>Chitinophagaceae</taxon>
        <taxon>Flavihumibacter</taxon>
    </lineage>
</organism>
<comment type="caution">
    <text evidence="2">The sequence shown here is derived from an EMBL/GenBank/DDBJ whole genome shotgun (WGS) entry which is preliminary data.</text>
</comment>
<protein>
    <submittedName>
        <fullName evidence="2">Uncharacterized protein</fullName>
    </submittedName>
</protein>
<evidence type="ECO:0000256" key="1">
    <source>
        <dbReference type="SAM" id="Phobius"/>
    </source>
</evidence>
<dbReference type="Proteomes" id="UP000765802">
    <property type="component" value="Unassembled WGS sequence"/>
</dbReference>